<dbReference type="Gene3D" id="3.40.140.10">
    <property type="entry name" value="Cytidine Deaminase, domain 2"/>
    <property type="match status" value="1"/>
</dbReference>
<dbReference type="Proteomes" id="UP000243406">
    <property type="component" value="Unassembled WGS sequence"/>
</dbReference>
<dbReference type="EMBL" id="FUYN01000003">
    <property type="protein sequence ID" value="SKB45520.1"/>
    <property type="molecule type" value="Genomic_DNA"/>
</dbReference>
<evidence type="ECO:0000313" key="3">
    <source>
        <dbReference type="EMBL" id="SKB45520.1"/>
    </source>
</evidence>
<organism evidence="3 4">
    <name type="scientific">Acetoanaerobium noterae</name>
    <dbReference type="NCBI Taxonomy" id="745369"/>
    <lineage>
        <taxon>Bacteria</taxon>
        <taxon>Bacillati</taxon>
        <taxon>Bacillota</taxon>
        <taxon>Clostridia</taxon>
        <taxon>Peptostreptococcales</taxon>
        <taxon>Filifactoraceae</taxon>
        <taxon>Acetoanaerobium</taxon>
    </lineage>
</organism>
<dbReference type="RefSeq" id="WP_079589433.1">
    <property type="nucleotide sequence ID" value="NZ_FUYN01000003.1"/>
</dbReference>
<protein>
    <submittedName>
        <fullName evidence="3">FdhD protein</fullName>
    </submittedName>
</protein>
<dbReference type="PANTHER" id="PTHR30592">
    <property type="entry name" value="FORMATE DEHYDROGENASE"/>
    <property type="match status" value="1"/>
</dbReference>
<dbReference type="InterPro" id="IPR003786">
    <property type="entry name" value="FdhD"/>
</dbReference>
<dbReference type="Gene3D" id="3.10.20.10">
    <property type="match status" value="1"/>
</dbReference>
<sequence length="292" mass="33102">MADLFLNRKTNNPMDLSSSEDCIKVSGIIKLNSGSFSICEDYLIIEQKIELKIYQNDKLIATNIFYCSPTYIKELVVGYLVSFDIISNFDDIKNLSISEDKSEAIVELSEKIRKEMDDLEDDNIRFFNPNLIFESMQKNLSYSKLFSKTGGAHCIGFLDTNSYIKAFEDVGRHNALDKLIGHISIMKINPKDIAIMTSGRLSQDMALKCINAGIKTIFTKSAPTSMAFELCKAHQITLVGFVRNSRLNIYNQGAYSKIINEDAIEMVFSEAKIDTKNLRYKVLKDTAIFLNR</sequence>
<dbReference type="OrthoDB" id="9782042at2"/>
<proteinExistence type="predicted"/>
<evidence type="ECO:0000256" key="2">
    <source>
        <dbReference type="ARBA" id="ARBA00023150"/>
    </source>
</evidence>
<keyword evidence="4" id="KW-1185">Reference proteome</keyword>
<evidence type="ECO:0000256" key="1">
    <source>
        <dbReference type="ARBA" id="ARBA00022490"/>
    </source>
</evidence>
<accession>A0A1T5BES7</accession>
<keyword evidence="1" id="KW-0963">Cytoplasm</keyword>
<dbReference type="GO" id="GO:0006777">
    <property type="term" value="P:Mo-molybdopterin cofactor biosynthetic process"/>
    <property type="evidence" value="ECO:0007669"/>
    <property type="project" value="UniProtKB-KW"/>
</dbReference>
<dbReference type="Pfam" id="PF02634">
    <property type="entry name" value="FdhD-NarQ"/>
    <property type="match status" value="2"/>
</dbReference>
<reference evidence="4" key="1">
    <citation type="submission" date="2017-02" db="EMBL/GenBank/DDBJ databases">
        <authorList>
            <person name="Varghese N."/>
            <person name="Submissions S."/>
        </authorList>
    </citation>
    <scope>NUCLEOTIDE SEQUENCE [LARGE SCALE GENOMIC DNA]</scope>
    <source>
        <strain evidence="4">ATCC 35199</strain>
    </source>
</reference>
<dbReference type="GO" id="GO:0016783">
    <property type="term" value="F:sulfurtransferase activity"/>
    <property type="evidence" value="ECO:0007669"/>
    <property type="project" value="InterPro"/>
</dbReference>
<dbReference type="InterPro" id="IPR016193">
    <property type="entry name" value="Cytidine_deaminase-like"/>
</dbReference>
<keyword evidence="2" id="KW-0501">Molybdenum cofactor biosynthesis</keyword>
<dbReference type="NCBIfam" id="TIGR00129">
    <property type="entry name" value="fdhD_narQ"/>
    <property type="match status" value="1"/>
</dbReference>
<gene>
    <name evidence="3" type="ORF">SAMN02745120_1568</name>
</gene>
<dbReference type="PANTHER" id="PTHR30592:SF1">
    <property type="entry name" value="SULFUR CARRIER PROTEIN FDHD"/>
    <property type="match status" value="1"/>
</dbReference>
<dbReference type="AlphaFoldDB" id="A0A1T5BES7"/>
<dbReference type="SUPFAM" id="SSF53927">
    <property type="entry name" value="Cytidine deaminase-like"/>
    <property type="match status" value="1"/>
</dbReference>
<name>A0A1T5BES7_9FIRM</name>
<evidence type="ECO:0000313" key="4">
    <source>
        <dbReference type="Proteomes" id="UP000243406"/>
    </source>
</evidence>